<gene>
    <name evidence="8" type="ORF">NCLIV_029150</name>
</gene>
<dbReference type="RefSeq" id="XP_003883159.1">
    <property type="nucleotide sequence ID" value="XM_003883110.1"/>
</dbReference>
<evidence type="ECO:0000256" key="3">
    <source>
        <dbReference type="ARBA" id="ARBA00022692"/>
    </source>
</evidence>
<comment type="subcellular location">
    <subcellularLocation>
        <location evidence="1">Membrane</location>
        <topology evidence="1">Multi-pass membrane protein</topology>
    </subcellularLocation>
</comment>
<keyword evidence="5 7" id="KW-0472">Membrane</keyword>
<feature type="transmembrane region" description="Helical" evidence="7">
    <location>
        <begin position="763"/>
        <end position="783"/>
    </location>
</feature>
<dbReference type="GeneID" id="13443315"/>
<dbReference type="AlphaFoldDB" id="F0VHD3"/>
<dbReference type="InterPro" id="IPR006214">
    <property type="entry name" value="Bax_inhibitor_1-related"/>
</dbReference>
<keyword evidence="4 7" id="KW-1133">Transmembrane helix</keyword>
<evidence type="ECO:0000313" key="9">
    <source>
        <dbReference type="Proteomes" id="UP000007494"/>
    </source>
</evidence>
<feature type="region of interest" description="Disordered" evidence="6">
    <location>
        <begin position="177"/>
        <end position="233"/>
    </location>
</feature>
<feature type="compositionally biased region" description="Basic and acidic residues" evidence="6">
    <location>
        <begin position="273"/>
        <end position="294"/>
    </location>
</feature>
<dbReference type="InParanoid" id="F0VHD3"/>
<feature type="transmembrane region" description="Helical" evidence="7">
    <location>
        <begin position="826"/>
        <end position="849"/>
    </location>
</feature>
<dbReference type="PANTHER" id="PTHR23291:SF32">
    <property type="entry name" value="BAX INHIBITOR 1"/>
    <property type="match status" value="1"/>
</dbReference>
<feature type="transmembrane region" description="Helical" evidence="7">
    <location>
        <begin position="795"/>
        <end position="814"/>
    </location>
</feature>
<dbReference type="Pfam" id="PF01027">
    <property type="entry name" value="Bax1-I"/>
    <property type="match status" value="1"/>
</dbReference>
<feature type="transmembrane region" description="Helical" evidence="7">
    <location>
        <begin position="736"/>
        <end position="757"/>
    </location>
</feature>
<dbReference type="GO" id="GO:0016020">
    <property type="term" value="C:membrane"/>
    <property type="evidence" value="ECO:0007669"/>
    <property type="project" value="UniProtKB-SubCell"/>
</dbReference>
<dbReference type="VEuPathDB" id="ToxoDB:NCLIV_029150"/>
<sequence>MTADAAIIGPSGGRDAFLARKLYPNFYKTRAGDPPERGATRKDFRPHMVDRKSILYPVPYLASEASRATWMQRATRGVPNISTLSLAQSSSGTDIQAEETRESLASLFEDASAGAQPLSVVYKRHEQERLPPSISFRPHRNLGDPMYYDMPPPPPYPAPPLLLKEQRRQRPLWSALCNSAAPSGRPQSIVFNPGSSSLSISRGRGRSRDEPESLEDSEGSFLEVSSEPDMFRDCPSVRPYPDQKWRPGASLDDGYSFPRFHESAGSLRFGRFRQRERGAARPTSGRDTRSELQMHRRSSSSAGRMRRASERLGTFPSRSVSVHGSSRAYRSSYSEESVPIPMPFWGRYDWYPPMKAPRQRIQAFGKPAARECVPLYESGLDDWTTFPWNEALSPSGDASPGGSQARTTLHSDRLRSAWSPSYRKALRATVEETPVTASAGANGGSRWPVDSFTRLRGKSGIDDTFSNQLEFRKRSSLTEASRSSTRRRRGQSLPRTECSFLCKEHRGRHVHLMDVFGPVERSQLSDYFDQDVADATHRAARGCLGVHSARCPESHNILRRVLSNCAERGKHIDLDAFPQQTREPTGHWWCRPSGRSSRAPFVFPDYRLVTASTLVRVAGYNQRQGAMNLKYIFNFAPLSPIQQEHIARVYGALMTNIILTAVGVYAQQRIFALPVFLLLGLQVLCVWGLSATSTEAVYSGKVTTPMRAAYFGGFGFTSGMMLGDYLYFVNILNPRIIPTAFLVSMGIFASLSAAAIVAKDRKFIYLGGILGTGLTLFTYISLFSVVWRTKLADDVLLWGGLLLYIGFVLFDTQVTLEMARRGSSDYLVQAIQFYVDLLGIFIRVVQILADKERRKRQRDEE</sequence>
<protein>
    <submittedName>
        <fullName evidence="8">Bax inhibitor 1, related</fullName>
    </submittedName>
</protein>
<dbReference type="CDD" id="cd10430">
    <property type="entry name" value="BI-1"/>
    <property type="match status" value="1"/>
</dbReference>
<dbReference type="OMA" id="PRTECSF"/>
<dbReference type="eggNOG" id="KOG1629">
    <property type="taxonomic scope" value="Eukaryota"/>
</dbReference>
<accession>F0VHD3</accession>
<evidence type="ECO:0000256" key="4">
    <source>
        <dbReference type="ARBA" id="ARBA00022989"/>
    </source>
</evidence>
<proteinExistence type="inferred from homology"/>
<evidence type="ECO:0000256" key="1">
    <source>
        <dbReference type="ARBA" id="ARBA00004141"/>
    </source>
</evidence>
<feature type="transmembrane region" description="Helical" evidence="7">
    <location>
        <begin position="671"/>
        <end position="689"/>
    </location>
</feature>
<feature type="region of interest" description="Disordered" evidence="6">
    <location>
        <begin position="391"/>
        <end position="412"/>
    </location>
</feature>
<evidence type="ECO:0000256" key="6">
    <source>
        <dbReference type="SAM" id="MobiDB-lite"/>
    </source>
</evidence>
<feature type="compositionally biased region" description="Polar residues" evidence="6">
    <location>
        <begin position="177"/>
        <end position="190"/>
    </location>
</feature>
<feature type="region of interest" description="Disordered" evidence="6">
    <location>
        <begin position="271"/>
        <end position="309"/>
    </location>
</feature>
<comment type="similarity">
    <text evidence="2">Belongs to the BI1 family.</text>
</comment>
<feature type="transmembrane region" description="Helical" evidence="7">
    <location>
        <begin position="709"/>
        <end position="729"/>
    </location>
</feature>
<feature type="transmembrane region" description="Helical" evidence="7">
    <location>
        <begin position="647"/>
        <end position="666"/>
    </location>
</feature>
<organism evidence="8 9">
    <name type="scientific">Neospora caninum (strain Liverpool)</name>
    <dbReference type="NCBI Taxonomy" id="572307"/>
    <lineage>
        <taxon>Eukaryota</taxon>
        <taxon>Sar</taxon>
        <taxon>Alveolata</taxon>
        <taxon>Apicomplexa</taxon>
        <taxon>Conoidasida</taxon>
        <taxon>Coccidia</taxon>
        <taxon>Eucoccidiorida</taxon>
        <taxon>Eimeriorina</taxon>
        <taxon>Sarcocystidae</taxon>
        <taxon>Neospora</taxon>
    </lineage>
</organism>
<evidence type="ECO:0000256" key="7">
    <source>
        <dbReference type="SAM" id="Phobius"/>
    </source>
</evidence>
<dbReference type="Proteomes" id="UP000007494">
    <property type="component" value="Chromosome VIIb"/>
</dbReference>
<reference evidence="9" key="1">
    <citation type="journal article" date="2012" name="PLoS Pathog.">
        <title>Comparative genomics of the apicomplexan parasites Toxoplasma gondii and Neospora caninum: Coccidia differing in host range and transmission strategy.</title>
        <authorList>
            <person name="Reid A.J."/>
            <person name="Vermont S.J."/>
            <person name="Cotton J.A."/>
            <person name="Harris D."/>
            <person name="Hill-Cawthorne G.A."/>
            <person name="Konen-Waisman S."/>
            <person name="Latham S.M."/>
            <person name="Mourier T."/>
            <person name="Norton R."/>
            <person name="Quail M.A."/>
            <person name="Sanders M."/>
            <person name="Shanmugam D."/>
            <person name="Sohal A."/>
            <person name="Wasmuth J.D."/>
            <person name="Brunk B."/>
            <person name="Grigg M.E."/>
            <person name="Howard J.C."/>
            <person name="Parkinson J."/>
            <person name="Roos D.S."/>
            <person name="Trees A.J."/>
            <person name="Berriman M."/>
            <person name="Pain A."/>
            <person name="Wastling J.M."/>
        </authorList>
    </citation>
    <scope>NUCLEOTIDE SEQUENCE [LARGE SCALE GENOMIC DNA]</scope>
    <source>
        <strain evidence="9">Liverpool</strain>
    </source>
</reference>
<feature type="compositionally biased region" description="Pro residues" evidence="6">
    <location>
        <begin position="150"/>
        <end position="159"/>
    </location>
</feature>
<dbReference type="PANTHER" id="PTHR23291">
    <property type="entry name" value="BAX INHIBITOR-RELATED"/>
    <property type="match status" value="1"/>
</dbReference>
<feature type="region of interest" description="Disordered" evidence="6">
    <location>
        <begin position="133"/>
        <end position="159"/>
    </location>
</feature>
<keyword evidence="9" id="KW-1185">Reference proteome</keyword>
<name>F0VHD3_NEOCL</name>
<evidence type="ECO:0000256" key="2">
    <source>
        <dbReference type="ARBA" id="ARBA00010350"/>
    </source>
</evidence>
<evidence type="ECO:0000313" key="8">
    <source>
        <dbReference type="EMBL" id="CBZ53127.1"/>
    </source>
</evidence>
<dbReference type="OrthoDB" id="329262at2759"/>
<keyword evidence="3 7" id="KW-0812">Transmembrane</keyword>
<evidence type="ECO:0000256" key="5">
    <source>
        <dbReference type="ARBA" id="ARBA00023136"/>
    </source>
</evidence>
<dbReference type="EMBL" id="FR823389">
    <property type="protein sequence ID" value="CBZ53127.1"/>
    <property type="molecule type" value="Genomic_DNA"/>
</dbReference>